<sequence>MTGPPAAVVLPASGTTGPRTPKLSLGPRHLLVVCRHPCSKRDPVKVMYGVLPTGSRYAERRAIFTVRGTIAEWDSPPEFSATRISLNRTNALPIAKSASLFDFPEWALTKPMTGKLKPTTFGGKAAKPCKRNAIATCPKKQPIISALRIVDEGVTVPPRCSVTVFPRCST</sequence>
<dbReference type="Proteomes" id="UP000821845">
    <property type="component" value="Chromosome 9"/>
</dbReference>
<name>A0ACB7RJH0_HYAAI</name>
<organism evidence="1 2">
    <name type="scientific">Hyalomma asiaticum</name>
    <name type="common">Tick</name>
    <dbReference type="NCBI Taxonomy" id="266040"/>
    <lineage>
        <taxon>Eukaryota</taxon>
        <taxon>Metazoa</taxon>
        <taxon>Ecdysozoa</taxon>
        <taxon>Arthropoda</taxon>
        <taxon>Chelicerata</taxon>
        <taxon>Arachnida</taxon>
        <taxon>Acari</taxon>
        <taxon>Parasitiformes</taxon>
        <taxon>Ixodida</taxon>
        <taxon>Ixodoidea</taxon>
        <taxon>Ixodidae</taxon>
        <taxon>Hyalomminae</taxon>
        <taxon>Hyalomma</taxon>
    </lineage>
</organism>
<protein>
    <submittedName>
        <fullName evidence="1">Uncharacterized protein</fullName>
    </submittedName>
</protein>
<evidence type="ECO:0000313" key="2">
    <source>
        <dbReference type="Proteomes" id="UP000821845"/>
    </source>
</evidence>
<gene>
    <name evidence="1" type="ORF">HPB50_006789</name>
</gene>
<accession>A0ACB7RJH0</accession>
<reference evidence="1" key="1">
    <citation type="submission" date="2020-05" db="EMBL/GenBank/DDBJ databases">
        <title>Large-scale comparative analyses of tick genomes elucidate their genetic diversity and vector capacities.</title>
        <authorList>
            <person name="Jia N."/>
            <person name="Wang J."/>
            <person name="Shi W."/>
            <person name="Du L."/>
            <person name="Sun Y."/>
            <person name="Zhan W."/>
            <person name="Jiang J."/>
            <person name="Wang Q."/>
            <person name="Zhang B."/>
            <person name="Ji P."/>
            <person name="Sakyi L.B."/>
            <person name="Cui X."/>
            <person name="Yuan T."/>
            <person name="Jiang B."/>
            <person name="Yang W."/>
            <person name="Lam T.T.-Y."/>
            <person name="Chang Q."/>
            <person name="Ding S."/>
            <person name="Wang X."/>
            <person name="Zhu J."/>
            <person name="Ruan X."/>
            <person name="Zhao L."/>
            <person name="Wei J."/>
            <person name="Que T."/>
            <person name="Du C."/>
            <person name="Cheng J."/>
            <person name="Dai P."/>
            <person name="Han X."/>
            <person name="Huang E."/>
            <person name="Gao Y."/>
            <person name="Liu J."/>
            <person name="Shao H."/>
            <person name="Ye R."/>
            <person name="Li L."/>
            <person name="Wei W."/>
            <person name="Wang X."/>
            <person name="Wang C."/>
            <person name="Yang T."/>
            <person name="Huo Q."/>
            <person name="Li W."/>
            <person name="Guo W."/>
            <person name="Chen H."/>
            <person name="Zhou L."/>
            <person name="Ni X."/>
            <person name="Tian J."/>
            <person name="Zhou Y."/>
            <person name="Sheng Y."/>
            <person name="Liu T."/>
            <person name="Pan Y."/>
            <person name="Xia L."/>
            <person name="Li J."/>
            <person name="Zhao F."/>
            <person name="Cao W."/>
        </authorList>
    </citation>
    <scope>NUCLEOTIDE SEQUENCE</scope>
    <source>
        <strain evidence="1">Hyas-2018</strain>
    </source>
</reference>
<proteinExistence type="predicted"/>
<evidence type="ECO:0000313" key="1">
    <source>
        <dbReference type="EMBL" id="KAH6921927.1"/>
    </source>
</evidence>
<keyword evidence="2" id="KW-1185">Reference proteome</keyword>
<comment type="caution">
    <text evidence="1">The sequence shown here is derived from an EMBL/GenBank/DDBJ whole genome shotgun (WGS) entry which is preliminary data.</text>
</comment>
<dbReference type="EMBL" id="CM023489">
    <property type="protein sequence ID" value="KAH6921927.1"/>
    <property type="molecule type" value="Genomic_DNA"/>
</dbReference>